<accession>A0A197JSB5</accession>
<protein>
    <recommendedName>
        <fullName evidence="1">C2 domain-containing protein</fullName>
    </recommendedName>
</protein>
<organism evidence="2 3">
    <name type="scientific">Linnemannia elongata AG-77</name>
    <dbReference type="NCBI Taxonomy" id="1314771"/>
    <lineage>
        <taxon>Eukaryota</taxon>
        <taxon>Fungi</taxon>
        <taxon>Fungi incertae sedis</taxon>
        <taxon>Mucoromycota</taxon>
        <taxon>Mortierellomycotina</taxon>
        <taxon>Mortierellomycetes</taxon>
        <taxon>Mortierellales</taxon>
        <taxon>Mortierellaceae</taxon>
        <taxon>Linnemannia</taxon>
    </lineage>
</organism>
<dbReference type="Proteomes" id="UP000078512">
    <property type="component" value="Unassembled WGS sequence"/>
</dbReference>
<sequence>MQQPLVDPDEGKIPIGELVIIPIQGRDLPNRERFGKQDPFILFKLGNVAKRSTTDVRGGQRPRWKDDQINIFLYESDAKDATSLYVTCLDEDPQKNDLIGDCVINMARVMDYGEQDDWFQLSYKGREAGELLLQLTYYSHVSSKPSLPILVSLSPSSFLHVSLSPVLPLPRAVFPVA</sequence>
<dbReference type="SMART" id="SM00239">
    <property type="entry name" value="C2"/>
    <property type="match status" value="1"/>
</dbReference>
<feature type="domain" description="C2" evidence="1">
    <location>
        <begin position="1"/>
        <end position="119"/>
    </location>
</feature>
<dbReference type="Pfam" id="PF00168">
    <property type="entry name" value="C2"/>
    <property type="match status" value="1"/>
</dbReference>
<dbReference type="PANTHER" id="PTHR47052">
    <property type="entry name" value="CONSERVED SERINE PROLINE-RICH PROTEIN (AFU_ORTHOLOGUE AFUA_2G01790)"/>
    <property type="match status" value="1"/>
</dbReference>
<dbReference type="PANTHER" id="PTHR47052:SF3">
    <property type="entry name" value="INGRESSION PROTEIN 1"/>
    <property type="match status" value="1"/>
</dbReference>
<dbReference type="PROSITE" id="PS50004">
    <property type="entry name" value="C2"/>
    <property type="match status" value="1"/>
</dbReference>
<dbReference type="EMBL" id="KV442058">
    <property type="protein sequence ID" value="OAQ27341.1"/>
    <property type="molecule type" value="Genomic_DNA"/>
</dbReference>
<proteinExistence type="predicted"/>
<dbReference type="Gene3D" id="2.60.40.150">
    <property type="entry name" value="C2 domain"/>
    <property type="match status" value="1"/>
</dbReference>
<name>A0A197JSB5_9FUNG</name>
<gene>
    <name evidence="2" type="ORF">K457DRAFT_630770</name>
</gene>
<dbReference type="OrthoDB" id="270970at2759"/>
<dbReference type="InterPro" id="IPR035892">
    <property type="entry name" value="C2_domain_sf"/>
</dbReference>
<evidence type="ECO:0000313" key="2">
    <source>
        <dbReference type="EMBL" id="OAQ27341.1"/>
    </source>
</evidence>
<evidence type="ECO:0000313" key="3">
    <source>
        <dbReference type="Proteomes" id="UP000078512"/>
    </source>
</evidence>
<dbReference type="STRING" id="1314771.A0A197JSB5"/>
<dbReference type="AlphaFoldDB" id="A0A197JSB5"/>
<evidence type="ECO:0000259" key="1">
    <source>
        <dbReference type="PROSITE" id="PS50004"/>
    </source>
</evidence>
<dbReference type="InterPro" id="IPR052981">
    <property type="entry name" value="Ingression_C2_domain"/>
</dbReference>
<keyword evidence="3" id="KW-1185">Reference proteome</keyword>
<dbReference type="InterPro" id="IPR000008">
    <property type="entry name" value="C2_dom"/>
</dbReference>
<reference evidence="2 3" key="1">
    <citation type="submission" date="2016-05" db="EMBL/GenBank/DDBJ databases">
        <title>Genome sequencing reveals origins of a unique bacterial endosymbiosis in the earliest lineages of terrestrial Fungi.</title>
        <authorList>
            <consortium name="DOE Joint Genome Institute"/>
            <person name="Uehling J."/>
            <person name="Gryganskyi A."/>
            <person name="Hameed K."/>
            <person name="Tschaplinski T."/>
            <person name="Misztal P."/>
            <person name="Wu S."/>
            <person name="Desiro A."/>
            <person name="Vande Pol N."/>
            <person name="Du Z.-Y."/>
            <person name="Zienkiewicz A."/>
            <person name="Zienkiewicz K."/>
            <person name="Morin E."/>
            <person name="Tisserant E."/>
            <person name="Splivallo R."/>
            <person name="Hainaut M."/>
            <person name="Henrissat B."/>
            <person name="Ohm R."/>
            <person name="Kuo A."/>
            <person name="Yan J."/>
            <person name="Lipzen A."/>
            <person name="Nolan M."/>
            <person name="Labutti K."/>
            <person name="Barry K."/>
            <person name="Goldstein A."/>
            <person name="Labbe J."/>
            <person name="Schadt C."/>
            <person name="Tuskan G."/>
            <person name="Grigoriev I."/>
            <person name="Martin F."/>
            <person name="Vilgalys R."/>
            <person name="Bonito G."/>
        </authorList>
    </citation>
    <scope>NUCLEOTIDE SEQUENCE [LARGE SCALE GENOMIC DNA]</scope>
    <source>
        <strain evidence="2 3">AG-77</strain>
    </source>
</reference>
<dbReference type="SUPFAM" id="SSF49562">
    <property type="entry name" value="C2 domain (Calcium/lipid-binding domain, CaLB)"/>
    <property type="match status" value="1"/>
</dbReference>